<feature type="region of interest" description="Disordered" evidence="1">
    <location>
        <begin position="1"/>
        <end position="21"/>
    </location>
</feature>
<comment type="caution">
    <text evidence="4">The sequence shown here is derived from an EMBL/GenBank/DDBJ whole genome shotgun (WGS) entry which is preliminary data.</text>
</comment>
<reference evidence="5" key="1">
    <citation type="submission" date="2015-07" db="EMBL/GenBank/DDBJ databases">
        <title>Draft genome sequence of Streptomyces sp. CMAA 1322, a bacterium isolated from Caatinga biome, from dry forest semiarid of Brazil.</title>
        <authorList>
            <person name="Santos S.N."/>
            <person name="Gacesa R."/>
            <person name="Taketani R.G."/>
            <person name="Long P.F."/>
            <person name="Melo I.S."/>
        </authorList>
    </citation>
    <scope>NUCLEOTIDE SEQUENCE [LARGE SCALE GENOMIC DNA]</scope>
    <source>
        <strain evidence="5">CMAA 1322</strain>
    </source>
</reference>
<evidence type="ECO:0000256" key="2">
    <source>
        <dbReference type="SAM" id="Phobius"/>
    </source>
</evidence>
<dbReference type="STRING" id="1678637.AC230_13335"/>
<evidence type="ECO:0000313" key="4">
    <source>
        <dbReference type="EMBL" id="KNB51384.1"/>
    </source>
</evidence>
<gene>
    <name evidence="4" type="ORF">AC230_13335</name>
</gene>
<dbReference type="OrthoDB" id="3209305at2"/>
<name>A0A0K9XD88_9ACTN</name>
<feature type="domain" description="DUF8175" evidence="3">
    <location>
        <begin position="102"/>
        <end position="256"/>
    </location>
</feature>
<proteinExistence type="predicted"/>
<evidence type="ECO:0000256" key="1">
    <source>
        <dbReference type="SAM" id="MobiDB-lite"/>
    </source>
</evidence>
<accession>A0A0K9XD88</accession>
<feature type="region of interest" description="Disordered" evidence="1">
    <location>
        <begin position="71"/>
        <end position="111"/>
    </location>
</feature>
<dbReference type="AlphaFoldDB" id="A0A0K9XD88"/>
<keyword evidence="2" id="KW-0472">Membrane</keyword>
<dbReference type="PATRIC" id="fig|1678637.3.peg.2877"/>
<dbReference type="EMBL" id="LFXA01000009">
    <property type="protein sequence ID" value="KNB51384.1"/>
    <property type="molecule type" value="Genomic_DNA"/>
</dbReference>
<keyword evidence="2" id="KW-1133">Transmembrane helix</keyword>
<protein>
    <submittedName>
        <fullName evidence="4">Membrane protein</fullName>
    </submittedName>
</protein>
<sequence length="283" mass="29310">MSPGDDGYSGHGSGGYEADDRHMTRTRLPEGEVDPYAPPRRGGVRPSRNLITVVAVVVLLIAAIAFANRGGGGGSSGDGAEETAQGAGGATAPSGVKPVEGKAGGIPGGFARTEQGAQSAAANFATILVSSDILKPNRRHEIVPRVFTAEKAPEFQSQLDAAYSKDFLSKLGLNENGEAAKGKTYVSRTVPVGTKTTEYSDSSASVDVWCTGVFGTAGVGSTSPVANDWFTMTIKLRWTGGDWKVEGFSQKNGPAPVNSDRAASSADDISKAVEQYGGFTYAR</sequence>
<keyword evidence="2" id="KW-0812">Transmembrane</keyword>
<dbReference type="InterPro" id="IPR058488">
    <property type="entry name" value="DUF8175"/>
</dbReference>
<evidence type="ECO:0000259" key="3">
    <source>
        <dbReference type="Pfam" id="PF26526"/>
    </source>
</evidence>
<dbReference type="RefSeq" id="WP_049716395.1">
    <property type="nucleotide sequence ID" value="NZ_LFXA01000009.1"/>
</dbReference>
<evidence type="ECO:0000313" key="5">
    <source>
        <dbReference type="Proteomes" id="UP000037288"/>
    </source>
</evidence>
<dbReference type="Pfam" id="PF26526">
    <property type="entry name" value="DUF8175"/>
    <property type="match status" value="1"/>
</dbReference>
<keyword evidence="5" id="KW-1185">Reference proteome</keyword>
<dbReference type="Proteomes" id="UP000037288">
    <property type="component" value="Unassembled WGS sequence"/>
</dbReference>
<feature type="transmembrane region" description="Helical" evidence="2">
    <location>
        <begin position="50"/>
        <end position="67"/>
    </location>
</feature>
<organism evidence="4 5">
    <name type="scientific">Streptomyces caatingaensis</name>
    <dbReference type="NCBI Taxonomy" id="1678637"/>
    <lineage>
        <taxon>Bacteria</taxon>
        <taxon>Bacillati</taxon>
        <taxon>Actinomycetota</taxon>
        <taxon>Actinomycetes</taxon>
        <taxon>Kitasatosporales</taxon>
        <taxon>Streptomycetaceae</taxon>
        <taxon>Streptomyces</taxon>
    </lineage>
</organism>